<comment type="caution">
    <text evidence="10">The sequence shown here is derived from an EMBL/GenBank/DDBJ whole genome shotgun (WGS) entry which is preliminary data.</text>
</comment>
<reference evidence="10" key="1">
    <citation type="journal article" date="2020" name="mSystems">
        <title>Genome- and Community-Level Interaction Insights into Carbon Utilization and Element Cycling Functions of Hydrothermarchaeota in Hydrothermal Sediment.</title>
        <authorList>
            <person name="Zhou Z."/>
            <person name="Liu Y."/>
            <person name="Xu W."/>
            <person name="Pan J."/>
            <person name="Luo Z.H."/>
            <person name="Li M."/>
        </authorList>
    </citation>
    <scope>NUCLEOTIDE SEQUENCE [LARGE SCALE GENOMIC DNA]</scope>
    <source>
        <strain evidence="10">SpSt-61</strain>
    </source>
</reference>
<evidence type="ECO:0000256" key="8">
    <source>
        <dbReference type="SAM" id="Phobius"/>
    </source>
</evidence>
<sequence>MQMKDTLRLLLILAAGIFFRLYNLLFFHYMTADECVYTQAVFALTKGCVPYKDIFIAHPLLYFLIEYPFIYFSPSLLSARLVSILLSVGTMLLVFHTANNLYSRSTALLALAFFALSPYVLYYNKLAVVENAVLFFISLTLYFFFRYCKTSGEKNIFACGFFSGLAFLSKYSALLVVMVIVFFVALKGFKKLMTFIASALIMPSIFLILLVLFNVHQYWFIQTVIFQTIRFDFPVSIKLFEFGVFFALSLPLFAATTPILFVRKEREDIILILLYGIPFMFILLGKVLINHYFLMLAPILCIIAAKSFNQYINLKRTKVKMVTLILLVFTIHFLLSSNIFLGSPSSESAVRAKMEIANYIKSITTDNDKIWTTEADIAFFAERLIVTPNSTIWKYQGFYEDVWGFIGTSYVGEFAGYSGGLITINEIQQALESEKPKVIVIMKSKITDILIWNGINTPKYRENGLKDYILTKYCLNFSLYDMDVYVIKTGKYNG</sequence>
<evidence type="ECO:0000256" key="3">
    <source>
        <dbReference type="ARBA" id="ARBA00022676"/>
    </source>
</evidence>
<evidence type="ECO:0000256" key="5">
    <source>
        <dbReference type="ARBA" id="ARBA00022692"/>
    </source>
</evidence>
<keyword evidence="7 8" id="KW-0472">Membrane</keyword>
<dbReference type="GO" id="GO:0005886">
    <property type="term" value="C:plasma membrane"/>
    <property type="evidence" value="ECO:0007669"/>
    <property type="project" value="UniProtKB-SubCell"/>
</dbReference>
<feature type="transmembrane region" description="Helical" evidence="8">
    <location>
        <begin position="165"/>
        <end position="186"/>
    </location>
</feature>
<name>A0A7V4NEN9_FERPE</name>
<evidence type="ECO:0000256" key="4">
    <source>
        <dbReference type="ARBA" id="ARBA00022679"/>
    </source>
</evidence>
<feature type="domain" description="Glycosyltransferase RgtA/B/C/D-like" evidence="9">
    <location>
        <begin position="59"/>
        <end position="219"/>
    </location>
</feature>
<keyword evidence="6 8" id="KW-1133">Transmembrane helix</keyword>
<dbReference type="InterPro" id="IPR038731">
    <property type="entry name" value="RgtA/B/C-like"/>
</dbReference>
<keyword evidence="3" id="KW-0328">Glycosyltransferase</keyword>
<evidence type="ECO:0000256" key="7">
    <source>
        <dbReference type="ARBA" id="ARBA00023136"/>
    </source>
</evidence>
<dbReference type="AlphaFoldDB" id="A0A7V4NEN9"/>
<dbReference type="PANTHER" id="PTHR33908">
    <property type="entry name" value="MANNOSYLTRANSFERASE YKCB-RELATED"/>
    <property type="match status" value="1"/>
</dbReference>
<feature type="transmembrane region" description="Helical" evidence="8">
    <location>
        <begin position="193"/>
        <end position="219"/>
    </location>
</feature>
<proteinExistence type="predicted"/>
<dbReference type="GO" id="GO:0016763">
    <property type="term" value="F:pentosyltransferase activity"/>
    <property type="evidence" value="ECO:0007669"/>
    <property type="project" value="TreeGrafter"/>
</dbReference>
<dbReference type="GO" id="GO:0009103">
    <property type="term" value="P:lipopolysaccharide biosynthetic process"/>
    <property type="evidence" value="ECO:0007669"/>
    <property type="project" value="UniProtKB-ARBA"/>
</dbReference>
<feature type="transmembrane region" description="Helical" evidence="8">
    <location>
        <begin position="7"/>
        <end position="29"/>
    </location>
</feature>
<evidence type="ECO:0000256" key="6">
    <source>
        <dbReference type="ARBA" id="ARBA00022989"/>
    </source>
</evidence>
<accession>A0A7V4NEN9</accession>
<evidence type="ECO:0000313" key="10">
    <source>
        <dbReference type="EMBL" id="HGU52080.1"/>
    </source>
</evidence>
<feature type="transmembrane region" description="Helical" evidence="8">
    <location>
        <begin position="101"/>
        <end position="121"/>
    </location>
</feature>
<comment type="subcellular location">
    <subcellularLocation>
        <location evidence="1">Cell membrane</location>
        <topology evidence="1">Multi-pass membrane protein</topology>
    </subcellularLocation>
</comment>
<feature type="transmembrane region" description="Helical" evidence="8">
    <location>
        <begin position="239"/>
        <end position="262"/>
    </location>
</feature>
<feature type="transmembrane region" description="Helical" evidence="8">
    <location>
        <begin position="321"/>
        <end position="341"/>
    </location>
</feature>
<feature type="transmembrane region" description="Helical" evidence="8">
    <location>
        <begin position="269"/>
        <end position="285"/>
    </location>
</feature>
<protein>
    <submittedName>
        <fullName evidence="10">Phospholipid carrier-dependent glycosyltransferase</fullName>
    </submittedName>
</protein>
<dbReference type="EMBL" id="DSZZ01000040">
    <property type="protein sequence ID" value="HGU52080.1"/>
    <property type="molecule type" value="Genomic_DNA"/>
</dbReference>
<gene>
    <name evidence="10" type="ORF">ENT78_00880</name>
</gene>
<dbReference type="Pfam" id="PF13231">
    <property type="entry name" value="PMT_2"/>
    <property type="match status" value="1"/>
</dbReference>
<keyword evidence="5 8" id="KW-0812">Transmembrane</keyword>
<dbReference type="PANTHER" id="PTHR33908:SF11">
    <property type="entry name" value="MEMBRANE PROTEIN"/>
    <property type="match status" value="1"/>
</dbReference>
<feature type="transmembrane region" description="Helical" evidence="8">
    <location>
        <begin position="77"/>
        <end position="95"/>
    </location>
</feature>
<evidence type="ECO:0000256" key="1">
    <source>
        <dbReference type="ARBA" id="ARBA00004651"/>
    </source>
</evidence>
<dbReference type="InterPro" id="IPR050297">
    <property type="entry name" value="LipidA_mod_glycosyltrf_83"/>
</dbReference>
<evidence type="ECO:0000256" key="2">
    <source>
        <dbReference type="ARBA" id="ARBA00022475"/>
    </source>
</evidence>
<evidence type="ECO:0000259" key="9">
    <source>
        <dbReference type="Pfam" id="PF13231"/>
    </source>
</evidence>
<keyword evidence="2" id="KW-1003">Cell membrane</keyword>
<organism evidence="10">
    <name type="scientific">Fervidobacterium pennivorans</name>
    <dbReference type="NCBI Taxonomy" id="93466"/>
    <lineage>
        <taxon>Bacteria</taxon>
        <taxon>Thermotogati</taxon>
        <taxon>Thermotogota</taxon>
        <taxon>Thermotogae</taxon>
        <taxon>Thermotogales</taxon>
        <taxon>Fervidobacteriaceae</taxon>
        <taxon>Fervidobacterium</taxon>
    </lineage>
</organism>
<keyword evidence="4 10" id="KW-0808">Transferase</keyword>
<feature type="transmembrane region" description="Helical" evidence="8">
    <location>
        <begin position="128"/>
        <end position="145"/>
    </location>
</feature>